<dbReference type="GO" id="GO:0005525">
    <property type="term" value="F:GTP binding"/>
    <property type="evidence" value="ECO:0007669"/>
    <property type="project" value="UniProtKB-KW"/>
</dbReference>
<evidence type="ECO:0000313" key="8">
    <source>
        <dbReference type="Proteomes" id="UP000317650"/>
    </source>
</evidence>
<dbReference type="PRINTS" id="PR00326">
    <property type="entry name" value="GTP1OBG"/>
</dbReference>
<evidence type="ECO:0000256" key="2">
    <source>
        <dbReference type="ARBA" id="ARBA00022741"/>
    </source>
</evidence>
<dbReference type="GO" id="GO:0043022">
    <property type="term" value="F:ribosome binding"/>
    <property type="evidence" value="ECO:0007669"/>
    <property type="project" value="TreeGrafter"/>
</dbReference>
<feature type="compositionally biased region" description="Pro residues" evidence="5">
    <location>
        <begin position="26"/>
        <end position="47"/>
    </location>
</feature>
<dbReference type="Pfam" id="PF16360">
    <property type="entry name" value="GTP-bdg_M"/>
    <property type="match status" value="1"/>
</dbReference>
<evidence type="ECO:0000256" key="5">
    <source>
        <dbReference type="SAM" id="MobiDB-lite"/>
    </source>
</evidence>
<feature type="compositionally biased region" description="Acidic residues" evidence="5">
    <location>
        <begin position="487"/>
        <end position="506"/>
    </location>
</feature>
<dbReference type="Proteomes" id="UP000317650">
    <property type="component" value="Chromosome 1"/>
</dbReference>
<proteinExistence type="predicted"/>
<protein>
    <recommendedName>
        <fullName evidence="6">Hflx-type G domain-containing protein</fullName>
    </recommendedName>
</protein>
<keyword evidence="4" id="KW-0342">GTP-binding</keyword>
<evidence type="ECO:0000259" key="6">
    <source>
        <dbReference type="PROSITE" id="PS51705"/>
    </source>
</evidence>
<sequence length="624" mass="68715">MLYLRAITRLRTPLRSLPRILLTPFSSPPPPSPPLLRPPPPISPPSTPFSTTSSSRRRRGGGDAEADESDGAGVSLFDRDPTRPPKLFVVQPRLRPDSLLHSKLAEALNLANSLEEPRDGVFAEDYGSKEPPPHLVVQNPAARSLRVHSDTYFGRGTVENVKCELRASETENAIDAIFVNAILSGIQQRNLEVSWQKPVLDRIGLIIEIFNAHAETKEAKLQSELAALMYKRTRLVRVRGPGGRLTFGTSGEAEVVSARGRGSGGRGFISGAGETELQLQRRRIQERRIHLQSQIEEVRRTRSLQRSARRRHGSSYGQGLATVAVVGYTNAGKSTLVSALSESDLYIDDRLFATVDPRVRSVVLPSGKKALLSDTVGFISDLPVQLVEAFHATLEEVVEADLLLHVLDSSSPDLDAQREAVLQVLQQLGVSEEKTKNMIEVWNKIDLLESNGGADECFGEEEIIGEDEEEYPEDDMTCDPSSGKPVDEDDDAMASEFSQEESLDNADDVASEFSCGEHMDDNDDYDDGDIASDVSTEEVVENFDNKDADSLVECDMKDSGDHHESKNINCVKTSAITGVGLQELLNLIDQKLNKEESDEKRTFGPCDRKWRPSDTADDEKAAEQ</sequence>
<dbReference type="CDD" id="cd01878">
    <property type="entry name" value="HflX"/>
    <property type="match status" value="1"/>
</dbReference>
<reference evidence="7 8" key="1">
    <citation type="journal article" date="2019" name="Nat. Plants">
        <title>Genome sequencing of Musa balbisiana reveals subgenome evolution and function divergence in polyploid bananas.</title>
        <authorList>
            <person name="Yao X."/>
        </authorList>
    </citation>
    <scope>NUCLEOTIDE SEQUENCE [LARGE SCALE GENOMIC DNA]</scope>
    <source>
        <strain evidence="8">cv. DH-PKW</strain>
        <tissue evidence="7">Leaves</tissue>
    </source>
</reference>
<feature type="region of interest" description="Disordered" evidence="5">
    <location>
        <begin position="464"/>
        <end position="506"/>
    </location>
</feature>
<feature type="region of interest" description="Disordered" evidence="5">
    <location>
        <begin position="592"/>
        <end position="624"/>
    </location>
</feature>
<feature type="compositionally biased region" description="Acidic residues" evidence="5">
    <location>
        <begin position="464"/>
        <end position="477"/>
    </location>
</feature>
<dbReference type="SUPFAM" id="SSF52540">
    <property type="entry name" value="P-loop containing nucleoside triphosphate hydrolases"/>
    <property type="match status" value="1"/>
</dbReference>
<dbReference type="Pfam" id="PF01926">
    <property type="entry name" value="MMR_HSR1"/>
    <property type="match status" value="1"/>
</dbReference>
<dbReference type="FunFam" id="3.40.50.11060:FF:000003">
    <property type="entry name" value="GTP-binding protein chloroplastic"/>
    <property type="match status" value="1"/>
</dbReference>
<keyword evidence="2" id="KW-0547">Nucleotide-binding</keyword>
<organism evidence="7 8">
    <name type="scientific">Musa balbisiana</name>
    <name type="common">Banana</name>
    <dbReference type="NCBI Taxonomy" id="52838"/>
    <lineage>
        <taxon>Eukaryota</taxon>
        <taxon>Viridiplantae</taxon>
        <taxon>Streptophyta</taxon>
        <taxon>Embryophyta</taxon>
        <taxon>Tracheophyta</taxon>
        <taxon>Spermatophyta</taxon>
        <taxon>Magnoliopsida</taxon>
        <taxon>Liliopsida</taxon>
        <taxon>Zingiberales</taxon>
        <taxon>Musaceae</taxon>
        <taxon>Musa</taxon>
    </lineage>
</organism>
<evidence type="ECO:0000313" key="7">
    <source>
        <dbReference type="EMBL" id="THU64796.1"/>
    </source>
</evidence>
<dbReference type="Pfam" id="PF13167">
    <property type="entry name" value="GTP-bdg_N"/>
    <property type="match status" value="1"/>
</dbReference>
<dbReference type="InterPro" id="IPR006073">
    <property type="entry name" value="GTP-bd"/>
</dbReference>
<keyword evidence="1" id="KW-0479">Metal-binding</keyword>
<dbReference type="EMBL" id="PYDT01000004">
    <property type="protein sequence ID" value="THU64796.1"/>
    <property type="molecule type" value="Genomic_DNA"/>
</dbReference>
<dbReference type="InterPro" id="IPR016496">
    <property type="entry name" value="GTPase_HflX"/>
</dbReference>
<dbReference type="InterPro" id="IPR042108">
    <property type="entry name" value="GTPase_HflX_N_sf"/>
</dbReference>
<name>A0A4S8JRT9_MUSBA</name>
<dbReference type="AlphaFoldDB" id="A0A4S8JRT9"/>
<dbReference type="GO" id="GO:0046872">
    <property type="term" value="F:metal ion binding"/>
    <property type="evidence" value="ECO:0007669"/>
    <property type="project" value="UniProtKB-KW"/>
</dbReference>
<accession>A0A4S8JRT9</accession>
<dbReference type="GO" id="GO:0005737">
    <property type="term" value="C:cytoplasm"/>
    <property type="evidence" value="ECO:0007669"/>
    <property type="project" value="TreeGrafter"/>
</dbReference>
<dbReference type="PROSITE" id="PS51705">
    <property type="entry name" value="G_HFLX"/>
    <property type="match status" value="1"/>
</dbReference>
<keyword evidence="8" id="KW-1185">Reference proteome</keyword>
<feature type="region of interest" description="Disordered" evidence="5">
    <location>
        <begin position="20"/>
        <end position="82"/>
    </location>
</feature>
<dbReference type="InterPro" id="IPR025121">
    <property type="entry name" value="GTPase_HflX_N"/>
</dbReference>
<gene>
    <name evidence="7" type="ORF">C4D60_Mb01t30230</name>
</gene>
<dbReference type="PANTHER" id="PTHR10229:SF8">
    <property type="entry name" value="GTPASE HFLX"/>
    <property type="match status" value="1"/>
</dbReference>
<keyword evidence="3" id="KW-0460">Magnesium</keyword>
<feature type="domain" description="Hflx-type G" evidence="6">
    <location>
        <begin position="321"/>
        <end position="596"/>
    </location>
</feature>
<dbReference type="Gene3D" id="3.40.50.11060">
    <property type="entry name" value="GTPase HflX, N-terminal domain"/>
    <property type="match status" value="1"/>
</dbReference>
<comment type="caution">
    <text evidence="7">The sequence shown here is derived from an EMBL/GenBank/DDBJ whole genome shotgun (WGS) entry which is preliminary data.</text>
</comment>
<dbReference type="Gene3D" id="3.40.50.300">
    <property type="entry name" value="P-loop containing nucleotide triphosphate hydrolases"/>
    <property type="match status" value="1"/>
</dbReference>
<dbReference type="InterPro" id="IPR030394">
    <property type="entry name" value="G_HFLX_dom"/>
</dbReference>
<dbReference type="InterPro" id="IPR032305">
    <property type="entry name" value="GTP-bd_M"/>
</dbReference>
<dbReference type="InterPro" id="IPR027417">
    <property type="entry name" value="P-loop_NTPase"/>
</dbReference>
<evidence type="ECO:0000256" key="3">
    <source>
        <dbReference type="ARBA" id="ARBA00022842"/>
    </source>
</evidence>
<dbReference type="FunFam" id="3.40.50.300:FF:001888">
    <property type="entry name" value="GTP-binding protein chloroplastic"/>
    <property type="match status" value="1"/>
</dbReference>
<dbReference type="NCBIfam" id="TIGR03156">
    <property type="entry name" value="GTP_HflX"/>
    <property type="match status" value="1"/>
</dbReference>
<dbReference type="PANTHER" id="PTHR10229">
    <property type="entry name" value="GTP-BINDING PROTEIN HFLX"/>
    <property type="match status" value="1"/>
</dbReference>
<evidence type="ECO:0000256" key="4">
    <source>
        <dbReference type="ARBA" id="ARBA00023134"/>
    </source>
</evidence>
<evidence type="ECO:0000256" key="1">
    <source>
        <dbReference type="ARBA" id="ARBA00022723"/>
    </source>
</evidence>
<dbReference type="STRING" id="52838.A0A4S8JRT9"/>